<feature type="transmembrane region" description="Helical" evidence="6">
    <location>
        <begin position="667"/>
        <end position="686"/>
    </location>
</feature>
<evidence type="ECO:0000256" key="5">
    <source>
        <dbReference type="ARBA" id="ARBA00023136"/>
    </source>
</evidence>
<feature type="transmembrane region" description="Helical" evidence="6">
    <location>
        <begin position="173"/>
        <end position="206"/>
    </location>
</feature>
<feature type="transmembrane region" description="Helical" evidence="6">
    <location>
        <begin position="266"/>
        <end position="285"/>
    </location>
</feature>
<dbReference type="RefSeq" id="WP_148938366.1">
    <property type="nucleotide sequence ID" value="NZ_VTEI01000002.1"/>
</dbReference>
<evidence type="ECO:0000256" key="4">
    <source>
        <dbReference type="ARBA" id="ARBA00022989"/>
    </source>
</evidence>
<dbReference type="PANTHER" id="PTHR33406">
    <property type="entry name" value="MEMBRANE PROTEIN MJ1562-RELATED"/>
    <property type="match status" value="1"/>
</dbReference>
<evidence type="ECO:0000256" key="2">
    <source>
        <dbReference type="ARBA" id="ARBA00022475"/>
    </source>
</evidence>
<evidence type="ECO:0000256" key="1">
    <source>
        <dbReference type="ARBA" id="ARBA00004651"/>
    </source>
</evidence>
<feature type="transmembrane region" description="Helical" evidence="6">
    <location>
        <begin position="557"/>
        <end position="578"/>
    </location>
</feature>
<dbReference type="Gene3D" id="1.20.1640.10">
    <property type="entry name" value="Multidrug efflux transporter AcrB transmembrane domain"/>
    <property type="match status" value="2"/>
</dbReference>
<protein>
    <submittedName>
        <fullName evidence="8">MMPL family transporter</fullName>
    </submittedName>
</protein>
<feature type="domain" description="SSD" evidence="7">
    <location>
        <begin position="188"/>
        <end position="316"/>
    </location>
</feature>
<feature type="transmembrane region" description="Helical" evidence="6">
    <location>
        <begin position="641"/>
        <end position="661"/>
    </location>
</feature>
<feature type="transmembrane region" description="Helical" evidence="6">
    <location>
        <begin position="218"/>
        <end position="239"/>
    </location>
</feature>
<gene>
    <name evidence="8" type="ORF">FZC78_04000</name>
</gene>
<dbReference type="EMBL" id="VTEI01000002">
    <property type="protein sequence ID" value="TYS18688.1"/>
    <property type="molecule type" value="Genomic_DNA"/>
</dbReference>
<comment type="subcellular location">
    <subcellularLocation>
        <location evidence="1">Cell membrane</location>
        <topology evidence="1">Multi-pass membrane protein</topology>
    </subcellularLocation>
</comment>
<evidence type="ECO:0000259" key="7">
    <source>
        <dbReference type="PROSITE" id="PS50156"/>
    </source>
</evidence>
<dbReference type="InterPro" id="IPR000731">
    <property type="entry name" value="SSD"/>
</dbReference>
<name>A0A5D4NYS0_9BACI</name>
<dbReference type="Proteomes" id="UP000322267">
    <property type="component" value="Unassembled WGS sequence"/>
</dbReference>
<dbReference type="GO" id="GO:0005886">
    <property type="term" value="C:plasma membrane"/>
    <property type="evidence" value="ECO:0007669"/>
    <property type="project" value="UniProtKB-SubCell"/>
</dbReference>
<keyword evidence="3 6" id="KW-0812">Transmembrane</keyword>
<keyword evidence="5 6" id="KW-0472">Membrane</keyword>
<dbReference type="InterPro" id="IPR004869">
    <property type="entry name" value="MMPL_dom"/>
</dbReference>
<sequence length="718" mass="78290">MKSISNKITKFYKAFLAFWVILAIGLGYFAIGLPGILGGDGFRTDGEFEKVNETLSDDFDFPENTLLLLFQKKSESETDFEREIESILGEIDQSLNISGIQSPLEDESLRKGDTAYAALTFDQPNIDEEIDSIKEAIADEENVILTGGPVISADINKASQDDLKRAELIGLPVALLVLLFAFGSIIASIVPIIIGAITVISSFGILTLLGGNVELSVFLLNVVPMIGLALSIDFALLFINRYREELLNSDKLAAIKTTIQTAGRSIIFSAVCVFIGLAAMSVIDIDIFQTIAIGGMVVVSIAVISSLTLLPAVLILLGPAINKWMVIKRKEDSSKGWRAFARFVMKRPLLISVSALAILVIGILPVGNMNLSIPDIDSLPESYESRQAIEIIQDTFNTHEGSQVYVIAERPGDWTSEEGLKEMERLASELEEDGIVDSVNSIYTEGGIDSPEALSGALQQPETQSSLAPLLDSFISGEKLLLPLTLSEEESSEAAKDWIRDWSSRNWDYSLSFGGEVKFNQEIFDEIYDKVALSIGIILISTYIILMIAFQSIIIPLKAILMNIIGLTSTFGILVWLFQGGHFGLQAADIALVLPVLVFSLVFGLSMDYEVFLISRIHEIYLQTGDNTHATIEGLTSTSKIITSAALIMMVITGAFAFTGVMPVKQIGLGIAIAIFIDATIIRMLLVPSLMKLLGDWNWYMPFSKKNNKAGKSGDFSA</sequence>
<keyword evidence="2" id="KW-1003">Cell membrane</keyword>
<dbReference type="Pfam" id="PF03176">
    <property type="entry name" value="MMPL"/>
    <property type="match status" value="2"/>
</dbReference>
<evidence type="ECO:0000313" key="8">
    <source>
        <dbReference type="EMBL" id="TYS18688.1"/>
    </source>
</evidence>
<accession>A0A5D4NYS0</accession>
<organism evidence="8 9">
    <name type="scientific">Rossellomorea vietnamensis</name>
    <dbReference type="NCBI Taxonomy" id="218284"/>
    <lineage>
        <taxon>Bacteria</taxon>
        <taxon>Bacillati</taxon>
        <taxon>Bacillota</taxon>
        <taxon>Bacilli</taxon>
        <taxon>Bacillales</taxon>
        <taxon>Bacillaceae</taxon>
        <taxon>Rossellomorea</taxon>
    </lineage>
</organism>
<keyword evidence="4 6" id="KW-1133">Transmembrane helix</keyword>
<reference evidence="8 9" key="1">
    <citation type="submission" date="2019-08" db="EMBL/GenBank/DDBJ databases">
        <title>Bacillus genomes from the desert of Cuatro Cienegas, Coahuila.</title>
        <authorList>
            <person name="Olmedo-Alvarez G."/>
        </authorList>
    </citation>
    <scope>NUCLEOTIDE SEQUENCE [LARGE SCALE GENOMIC DNA]</scope>
    <source>
        <strain evidence="8 9">CH34_1T</strain>
    </source>
</reference>
<dbReference type="OrthoDB" id="7051771at2"/>
<feature type="transmembrane region" description="Helical" evidence="6">
    <location>
        <begin position="348"/>
        <end position="367"/>
    </location>
</feature>
<feature type="transmembrane region" description="Helical" evidence="6">
    <location>
        <begin position="531"/>
        <end position="550"/>
    </location>
</feature>
<proteinExistence type="predicted"/>
<comment type="caution">
    <text evidence="8">The sequence shown here is derived from an EMBL/GenBank/DDBJ whole genome shotgun (WGS) entry which is preliminary data.</text>
</comment>
<dbReference type="SUPFAM" id="SSF82866">
    <property type="entry name" value="Multidrug efflux transporter AcrB transmembrane domain"/>
    <property type="match status" value="2"/>
</dbReference>
<feature type="transmembrane region" description="Helical" evidence="6">
    <location>
        <begin position="291"/>
        <end position="321"/>
    </location>
</feature>
<dbReference type="PROSITE" id="PS50156">
    <property type="entry name" value="SSD"/>
    <property type="match status" value="1"/>
</dbReference>
<evidence type="ECO:0000256" key="6">
    <source>
        <dbReference type="SAM" id="Phobius"/>
    </source>
</evidence>
<dbReference type="AlphaFoldDB" id="A0A5D4NYS0"/>
<feature type="transmembrane region" description="Helical" evidence="6">
    <location>
        <begin position="590"/>
        <end position="607"/>
    </location>
</feature>
<feature type="transmembrane region" description="Helical" evidence="6">
    <location>
        <begin position="12"/>
        <end position="33"/>
    </location>
</feature>
<dbReference type="InterPro" id="IPR050545">
    <property type="entry name" value="Mycobact_MmpL"/>
</dbReference>
<dbReference type="PANTHER" id="PTHR33406:SF13">
    <property type="entry name" value="MEMBRANE PROTEIN YDFJ"/>
    <property type="match status" value="1"/>
</dbReference>
<evidence type="ECO:0000256" key="3">
    <source>
        <dbReference type="ARBA" id="ARBA00022692"/>
    </source>
</evidence>
<evidence type="ECO:0000313" key="9">
    <source>
        <dbReference type="Proteomes" id="UP000322267"/>
    </source>
</evidence>